<dbReference type="InterPro" id="IPR004443">
    <property type="entry name" value="YjeF_N_dom"/>
</dbReference>
<evidence type="ECO:0000256" key="5">
    <source>
        <dbReference type="ARBA" id="ARBA00022630"/>
    </source>
</evidence>
<dbReference type="PROSITE" id="PS51385">
    <property type="entry name" value="YJEF_N"/>
    <property type="match status" value="1"/>
</dbReference>
<dbReference type="Pfam" id="PF03853">
    <property type="entry name" value="YjeF_N"/>
    <property type="match status" value="1"/>
</dbReference>
<evidence type="ECO:0000256" key="7">
    <source>
        <dbReference type="ARBA" id="ARBA00023002"/>
    </source>
</evidence>
<comment type="cofactor">
    <cofactor evidence="1">
        <name>FMN</name>
        <dbReference type="ChEBI" id="CHEBI:58210"/>
    </cofactor>
</comment>
<evidence type="ECO:0000256" key="3">
    <source>
        <dbReference type="ARBA" id="ARBA00005037"/>
    </source>
</evidence>
<dbReference type="InterPro" id="IPR011576">
    <property type="entry name" value="Pyridox_Oxase_N"/>
</dbReference>
<dbReference type="SUPFAM" id="SSF64153">
    <property type="entry name" value="YjeF N-terminal domain-like"/>
    <property type="match status" value="1"/>
</dbReference>
<keyword evidence="10" id="KW-1185">Reference proteome</keyword>
<evidence type="ECO:0000313" key="9">
    <source>
        <dbReference type="EnsemblPlants" id="AET6Gv20613100.1"/>
    </source>
</evidence>
<comment type="pathway">
    <text evidence="2">Cofactor metabolism; pyridoxal 5'-phosphate salvage; pyridoxal 5'-phosphate from pyridoxamine 5'-phosphate: step 1/1.</text>
</comment>
<evidence type="ECO:0000256" key="6">
    <source>
        <dbReference type="ARBA" id="ARBA00022643"/>
    </source>
</evidence>
<proteinExistence type="predicted"/>
<dbReference type="InterPro" id="IPR000659">
    <property type="entry name" value="Pyridox_Oxase"/>
</dbReference>
<dbReference type="GO" id="GO:0010181">
    <property type="term" value="F:FMN binding"/>
    <property type="evidence" value="ECO:0007669"/>
    <property type="project" value="InterPro"/>
</dbReference>
<evidence type="ECO:0000313" key="10">
    <source>
        <dbReference type="Proteomes" id="UP000015105"/>
    </source>
</evidence>
<reference evidence="9" key="4">
    <citation type="submission" date="2019-03" db="UniProtKB">
        <authorList>
            <consortium name="EnsemblPlants"/>
        </authorList>
    </citation>
    <scope>IDENTIFICATION</scope>
</reference>
<accession>A0A453P5B8</accession>
<dbReference type="Gene3D" id="2.30.110.10">
    <property type="entry name" value="Electron Transport, Fmn-binding Protein, Chain A"/>
    <property type="match status" value="1"/>
</dbReference>
<dbReference type="Gene3D" id="3.40.50.10260">
    <property type="entry name" value="YjeF N-terminal domain"/>
    <property type="match status" value="1"/>
</dbReference>
<evidence type="ECO:0000256" key="1">
    <source>
        <dbReference type="ARBA" id="ARBA00001917"/>
    </source>
</evidence>
<dbReference type="EnsemblPlants" id="AET6Gv20613100.1">
    <property type="protein sequence ID" value="AET6Gv20613100.1"/>
    <property type="gene ID" value="AET6Gv20613100"/>
</dbReference>
<dbReference type="SUPFAM" id="SSF50475">
    <property type="entry name" value="FMN-binding split barrel"/>
    <property type="match status" value="1"/>
</dbReference>
<keyword evidence="6" id="KW-0288">FMN</keyword>
<evidence type="ECO:0000259" key="8">
    <source>
        <dbReference type="PROSITE" id="PS51385"/>
    </source>
</evidence>
<dbReference type="InterPro" id="IPR012349">
    <property type="entry name" value="Split_barrel_FMN-bd"/>
</dbReference>
<sequence>PVTAVRAPSPGRRQRSMLTAVSKFRNKSGLASTTRVMPFFLSTFPAPATAAPLCPPPSPYPSPHFRLPSLPRRGLAFLAAAAPPRALPPTPRQAMASLATSTAAAAAAEVTHLSQRDAADIDEQLMGPLGFSVDQLMELAGLSVATAVAEVYKLSEHTRVLIICGPGNNGGDGLFRSWFDEAVTAGLREPNAMALTTVNKAGKPSSRMVLLKGVDKQGFVWYTNYGSQKAHDLSENSNAALLFYWNEMNRQVRVEGSVQKVSEEESEKYFHSRPRGSQLGAIVSKQI</sequence>
<dbReference type="NCBIfam" id="NF004231">
    <property type="entry name" value="PRK05679.1"/>
    <property type="match status" value="1"/>
</dbReference>
<dbReference type="GO" id="GO:0004733">
    <property type="term" value="F:pyridoxamine phosphate oxidase activity"/>
    <property type="evidence" value="ECO:0007669"/>
    <property type="project" value="UniProtKB-EC"/>
</dbReference>
<comment type="pathway">
    <text evidence="3">Cofactor metabolism; pyridoxal 5'-phosphate salvage; pyridoxal 5'-phosphate from pyridoxine 5'-phosphate: step 1/1.</text>
</comment>
<protein>
    <recommendedName>
        <fullName evidence="4">pyridoxal 5'-phosphate synthase</fullName>
        <ecNumber evidence="4">1.4.3.5</ecNumber>
    </recommendedName>
</protein>
<dbReference type="UniPathway" id="UPA01068">
    <property type="reaction ID" value="UER00304"/>
</dbReference>
<evidence type="ECO:0000256" key="4">
    <source>
        <dbReference type="ARBA" id="ARBA00012801"/>
    </source>
</evidence>
<dbReference type="Gramene" id="AET6Gv20613100.1">
    <property type="protein sequence ID" value="AET6Gv20613100.1"/>
    <property type="gene ID" value="AET6Gv20613100"/>
</dbReference>
<dbReference type="Proteomes" id="UP000015105">
    <property type="component" value="Chromosome 6D"/>
</dbReference>
<feature type="domain" description="YjeF N-terminal" evidence="8">
    <location>
        <begin position="118"/>
        <end position="174"/>
    </location>
</feature>
<reference evidence="10" key="1">
    <citation type="journal article" date="2014" name="Science">
        <title>Ancient hybridizations among the ancestral genomes of bread wheat.</title>
        <authorList>
            <consortium name="International Wheat Genome Sequencing Consortium,"/>
            <person name="Marcussen T."/>
            <person name="Sandve S.R."/>
            <person name="Heier L."/>
            <person name="Spannagl M."/>
            <person name="Pfeifer M."/>
            <person name="Jakobsen K.S."/>
            <person name="Wulff B.B."/>
            <person name="Steuernagel B."/>
            <person name="Mayer K.F."/>
            <person name="Olsen O.A."/>
        </authorList>
    </citation>
    <scope>NUCLEOTIDE SEQUENCE [LARGE SCALE GENOMIC DNA]</scope>
    <source>
        <strain evidence="10">cv. AL8/78</strain>
    </source>
</reference>
<dbReference type="Pfam" id="PF01243">
    <property type="entry name" value="PNPOx_N"/>
    <property type="match status" value="1"/>
</dbReference>
<keyword evidence="5" id="KW-0285">Flavoprotein</keyword>
<dbReference type="GO" id="GO:0008615">
    <property type="term" value="P:pyridoxine biosynthetic process"/>
    <property type="evidence" value="ECO:0007669"/>
    <property type="project" value="InterPro"/>
</dbReference>
<dbReference type="EC" id="1.4.3.5" evidence="4"/>
<reference evidence="10" key="2">
    <citation type="journal article" date="2017" name="Nat. Plants">
        <title>The Aegilops tauschii genome reveals multiple impacts of transposons.</title>
        <authorList>
            <person name="Zhao G."/>
            <person name="Zou C."/>
            <person name="Li K."/>
            <person name="Wang K."/>
            <person name="Li T."/>
            <person name="Gao L."/>
            <person name="Zhang X."/>
            <person name="Wang H."/>
            <person name="Yang Z."/>
            <person name="Liu X."/>
            <person name="Jiang W."/>
            <person name="Mao L."/>
            <person name="Kong X."/>
            <person name="Jiao Y."/>
            <person name="Jia J."/>
        </authorList>
    </citation>
    <scope>NUCLEOTIDE SEQUENCE [LARGE SCALE GENOMIC DNA]</scope>
    <source>
        <strain evidence="10">cv. AL8/78</strain>
    </source>
</reference>
<name>A0A453P5B8_AEGTS</name>
<dbReference type="InterPro" id="IPR036652">
    <property type="entry name" value="YjeF_N_dom_sf"/>
</dbReference>
<dbReference type="AlphaFoldDB" id="A0A453P5B8"/>
<dbReference type="PANTHER" id="PTHR10851">
    <property type="entry name" value="PYRIDOXINE-5-PHOSPHATE OXIDASE"/>
    <property type="match status" value="1"/>
</dbReference>
<keyword evidence="7" id="KW-0560">Oxidoreductase</keyword>
<reference evidence="9" key="5">
    <citation type="journal article" date="2021" name="G3 (Bethesda)">
        <title>Aegilops tauschii genome assembly Aet v5.0 features greater sequence contiguity and improved annotation.</title>
        <authorList>
            <person name="Wang L."/>
            <person name="Zhu T."/>
            <person name="Rodriguez J.C."/>
            <person name="Deal K.R."/>
            <person name="Dubcovsky J."/>
            <person name="McGuire P.E."/>
            <person name="Lux T."/>
            <person name="Spannagl M."/>
            <person name="Mayer K.F.X."/>
            <person name="Baldrich P."/>
            <person name="Meyers B.C."/>
            <person name="Huo N."/>
            <person name="Gu Y.Q."/>
            <person name="Zhou H."/>
            <person name="Devos K.M."/>
            <person name="Bennetzen J.L."/>
            <person name="Unver T."/>
            <person name="Budak H."/>
            <person name="Gulick P.J."/>
            <person name="Galiba G."/>
            <person name="Kalapos B."/>
            <person name="Nelson D.R."/>
            <person name="Li P."/>
            <person name="You F.M."/>
            <person name="Luo M.C."/>
            <person name="Dvorak J."/>
        </authorList>
    </citation>
    <scope>NUCLEOTIDE SEQUENCE [LARGE SCALE GENOMIC DNA]</scope>
    <source>
        <strain evidence="9">cv. AL8/78</strain>
    </source>
</reference>
<reference evidence="9" key="3">
    <citation type="journal article" date="2017" name="Nature">
        <title>Genome sequence of the progenitor of the wheat D genome Aegilops tauschii.</title>
        <authorList>
            <person name="Luo M.C."/>
            <person name="Gu Y.Q."/>
            <person name="Puiu D."/>
            <person name="Wang H."/>
            <person name="Twardziok S.O."/>
            <person name="Deal K.R."/>
            <person name="Huo N."/>
            <person name="Zhu T."/>
            <person name="Wang L."/>
            <person name="Wang Y."/>
            <person name="McGuire P.E."/>
            <person name="Liu S."/>
            <person name="Long H."/>
            <person name="Ramasamy R.K."/>
            <person name="Rodriguez J.C."/>
            <person name="Van S.L."/>
            <person name="Yuan L."/>
            <person name="Wang Z."/>
            <person name="Xia Z."/>
            <person name="Xiao L."/>
            <person name="Anderson O.D."/>
            <person name="Ouyang S."/>
            <person name="Liang Y."/>
            <person name="Zimin A.V."/>
            <person name="Pertea G."/>
            <person name="Qi P."/>
            <person name="Bennetzen J.L."/>
            <person name="Dai X."/>
            <person name="Dawson M.W."/>
            <person name="Muller H.G."/>
            <person name="Kugler K."/>
            <person name="Rivarola-Duarte L."/>
            <person name="Spannagl M."/>
            <person name="Mayer K.F.X."/>
            <person name="Lu F.H."/>
            <person name="Bevan M.W."/>
            <person name="Leroy P."/>
            <person name="Li P."/>
            <person name="You F.M."/>
            <person name="Sun Q."/>
            <person name="Liu Z."/>
            <person name="Lyons E."/>
            <person name="Wicker T."/>
            <person name="Salzberg S.L."/>
            <person name="Devos K.M."/>
            <person name="Dvorak J."/>
        </authorList>
    </citation>
    <scope>NUCLEOTIDE SEQUENCE [LARGE SCALE GENOMIC DNA]</scope>
    <source>
        <strain evidence="9">cv. AL8/78</strain>
    </source>
</reference>
<evidence type="ECO:0000256" key="2">
    <source>
        <dbReference type="ARBA" id="ARBA00004738"/>
    </source>
</evidence>
<dbReference type="PANTHER" id="PTHR10851:SF0">
    <property type="entry name" value="PYRIDOXINE-5'-PHOSPHATE OXIDASE"/>
    <property type="match status" value="1"/>
</dbReference>
<organism evidence="9 10">
    <name type="scientific">Aegilops tauschii subsp. strangulata</name>
    <name type="common">Goatgrass</name>
    <dbReference type="NCBI Taxonomy" id="200361"/>
    <lineage>
        <taxon>Eukaryota</taxon>
        <taxon>Viridiplantae</taxon>
        <taxon>Streptophyta</taxon>
        <taxon>Embryophyta</taxon>
        <taxon>Tracheophyta</taxon>
        <taxon>Spermatophyta</taxon>
        <taxon>Magnoliopsida</taxon>
        <taxon>Liliopsida</taxon>
        <taxon>Poales</taxon>
        <taxon>Poaceae</taxon>
        <taxon>BOP clade</taxon>
        <taxon>Pooideae</taxon>
        <taxon>Triticodae</taxon>
        <taxon>Triticeae</taxon>
        <taxon>Triticinae</taxon>
        <taxon>Aegilops</taxon>
    </lineage>
</organism>